<feature type="transmembrane region" description="Helical" evidence="1">
    <location>
        <begin position="70"/>
        <end position="91"/>
    </location>
</feature>
<evidence type="ECO:0000313" key="2">
    <source>
        <dbReference type="EMBL" id="KAF6809401.1"/>
    </source>
</evidence>
<reference evidence="2" key="1">
    <citation type="journal article" date="2020" name="Phytopathology">
        <title>Genome Sequence Resources of Colletotrichum truncatum, C. plurivorum, C. musicola, and C. sojae: Four Species Pathogenic to Soybean (Glycine max).</title>
        <authorList>
            <person name="Rogerio F."/>
            <person name="Boufleur T.R."/>
            <person name="Ciampi-Guillardi M."/>
            <person name="Sukno S.A."/>
            <person name="Thon M.R."/>
            <person name="Massola Junior N.S."/>
            <person name="Baroncelli R."/>
        </authorList>
    </citation>
    <scope>NUCLEOTIDE SEQUENCE</scope>
    <source>
        <strain evidence="2">LFN0074</strain>
    </source>
</reference>
<name>A0A8H6MV78_9PEZI</name>
<keyword evidence="1" id="KW-0812">Transmembrane</keyword>
<evidence type="ECO:0000313" key="3">
    <source>
        <dbReference type="Proteomes" id="UP000639643"/>
    </source>
</evidence>
<keyword evidence="1" id="KW-1133">Transmembrane helix</keyword>
<evidence type="ECO:0000256" key="1">
    <source>
        <dbReference type="SAM" id="Phobius"/>
    </source>
</evidence>
<feature type="transmembrane region" description="Helical" evidence="1">
    <location>
        <begin position="20"/>
        <end position="49"/>
    </location>
</feature>
<sequence length="173" mass="19357">MTGHYLFETTDSVVEILWDVALAFFIIRIGWAYFFLTFSTTTLLSWAVCRYQAMLLPASKQHLSTPEAEIMLIPLQAIVMFIWARYVVAAYEIPRVAWFRLAIGALAASLMVAAEIVLGLVLYEEGYGDWIWETDGKTWLAHAALLGAFALMPTALMGSERKVASGDREIEAV</sequence>
<feature type="transmembrane region" description="Helical" evidence="1">
    <location>
        <begin position="139"/>
        <end position="158"/>
    </location>
</feature>
<dbReference type="OrthoDB" id="4847749at2759"/>
<accession>A0A8H6MV78</accession>
<comment type="caution">
    <text evidence="2">The sequence shown here is derived from an EMBL/GenBank/DDBJ whole genome shotgun (WGS) entry which is preliminary data.</text>
</comment>
<dbReference type="Proteomes" id="UP000639643">
    <property type="component" value="Unassembled WGS sequence"/>
</dbReference>
<keyword evidence="1" id="KW-0472">Membrane</keyword>
<proteinExistence type="predicted"/>
<dbReference type="AlphaFoldDB" id="A0A8H6MV78"/>
<keyword evidence="3" id="KW-1185">Reference proteome</keyword>
<organism evidence="2 3">
    <name type="scientific">Colletotrichum musicola</name>
    <dbReference type="NCBI Taxonomy" id="2175873"/>
    <lineage>
        <taxon>Eukaryota</taxon>
        <taxon>Fungi</taxon>
        <taxon>Dikarya</taxon>
        <taxon>Ascomycota</taxon>
        <taxon>Pezizomycotina</taxon>
        <taxon>Sordariomycetes</taxon>
        <taxon>Hypocreomycetidae</taxon>
        <taxon>Glomerellales</taxon>
        <taxon>Glomerellaceae</taxon>
        <taxon>Colletotrichum</taxon>
        <taxon>Colletotrichum orchidearum species complex</taxon>
    </lineage>
</organism>
<dbReference type="EMBL" id="WIGM01000892">
    <property type="protein sequence ID" value="KAF6809401.1"/>
    <property type="molecule type" value="Genomic_DNA"/>
</dbReference>
<feature type="transmembrane region" description="Helical" evidence="1">
    <location>
        <begin position="97"/>
        <end position="123"/>
    </location>
</feature>
<gene>
    <name evidence="2" type="ORF">CMUS01_13685</name>
</gene>
<protein>
    <submittedName>
        <fullName evidence="2">Uncharacterized protein</fullName>
    </submittedName>
</protein>